<dbReference type="Proteomes" id="UP000193100">
    <property type="component" value="Chromosome"/>
</dbReference>
<reference evidence="1 2" key="1">
    <citation type="submission" date="2017-04" db="EMBL/GenBank/DDBJ databases">
        <title>Genome Sequence of Marinobacter salarius strain SMR5 Isolated from a culture of the Diatom Skeletonema marinoi.</title>
        <authorList>
            <person name="Topel M."/>
            <person name="Pinder M.I.M."/>
            <person name="Johansson O.N."/>
            <person name="Kourtchenko O."/>
            <person name="Godhe A."/>
            <person name="Clarke A.K."/>
        </authorList>
    </citation>
    <scope>NUCLEOTIDE SEQUENCE [LARGE SCALE GENOMIC DNA]</scope>
    <source>
        <strain evidence="1 2">SMR5</strain>
    </source>
</reference>
<evidence type="ECO:0000313" key="2">
    <source>
        <dbReference type="Proteomes" id="UP000193100"/>
    </source>
</evidence>
<organism evidence="1 2">
    <name type="scientific">Marinobacter salarius</name>
    <dbReference type="NCBI Taxonomy" id="1420917"/>
    <lineage>
        <taxon>Bacteria</taxon>
        <taxon>Pseudomonadati</taxon>
        <taxon>Pseudomonadota</taxon>
        <taxon>Gammaproteobacteria</taxon>
        <taxon>Pseudomonadales</taxon>
        <taxon>Marinobacteraceae</taxon>
        <taxon>Marinobacter</taxon>
    </lineage>
</organism>
<evidence type="ECO:0000313" key="1">
    <source>
        <dbReference type="EMBL" id="ARM84259.1"/>
    </source>
</evidence>
<protein>
    <submittedName>
        <fullName evidence="1">Citrate synthase</fullName>
    </submittedName>
</protein>
<name>A0A1W6KAD7_9GAMM</name>
<dbReference type="RefSeq" id="WP_085680639.1">
    <property type="nucleotide sequence ID" value="NZ_CP020931.1"/>
</dbReference>
<dbReference type="SUPFAM" id="SSF48256">
    <property type="entry name" value="Citrate synthase"/>
    <property type="match status" value="1"/>
</dbReference>
<gene>
    <name evidence="1" type="ORF">MARSALSMR5_02186</name>
</gene>
<dbReference type="GO" id="GO:0046912">
    <property type="term" value="F:acyltransferase activity, acyl groups converted into alkyl on transfer"/>
    <property type="evidence" value="ECO:0007669"/>
    <property type="project" value="InterPro"/>
</dbReference>
<dbReference type="InterPro" id="IPR036969">
    <property type="entry name" value="Citrate_synthase_sf"/>
</dbReference>
<dbReference type="GeneID" id="77256132"/>
<dbReference type="EMBL" id="CP020931">
    <property type="protein sequence ID" value="ARM84259.1"/>
    <property type="molecule type" value="Genomic_DNA"/>
</dbReference>
<dbReference type="CDD" id="cd06100">
    <property type="entry name" value="CCL_ACL-C"/>
    <property type="match status" value="1"/>
</dbReference>
<dbReference type="AlphaFoldDB" id="A0A1W6KAD7"/>
<proteinExistence type="predicted"/>
<accession>A0A1W6KAD7</accession>
<sequence length="276" mass="30745">MPSDYVYHSDFWFEEPEESNPFAAKASYCHGYDVYGQVIAKAGWFEYLLLMFKGERPRPDEAVLLEKLALVLANQGPKEASIRAAMNGGVAATNHSSALMSALAVGSGLYGGSQELEICIRLWEECGQDVDRWKSRLQAPEEDERADIWPAIEHPPGFDPNGDQIPTTLLQSLELLVQFAPKYGALHWLQKQRGALEEFFGCPISITSVAAAAFVDLGLDRDQGSMLYLMLRLPGAAVHALEQRKMGWKKFPFYSSAIELEDDPGPFKQRDEEGGR</sequence>